<keyword evidence="2" id="KW-1185">Reference proteome</keyword>
<comment type="caution">
    <text evidence="1">The sequence shown here is derived from an EMBL/GenBank/DDBJ whole genome shotgun (WGS) entry which is preliminary data.</text>
</comment>
<evidence type="ECO:0000313" key="2">
    <source>
        <dbReference type="Proteomes" id="UP000237347"/>
    </source>
</evidence>
<organism evidence="1 2">
    <name type="scientific">Quercus suber</name>
    <name type="common">Cork oak</name>
    <dbReference type="NCBI Taxonomy" id="58331"/>
    <lineage>
        <taxon>Eukaryota</taxon>
        <taxon>Viridiplantae</taxon>
        <taxon>Streptophyta</taxon>
        <taxon>Embryophyta</taxon>
        <taxon>Tracheophyta</taxon>
        <taxon>Spermatophyta</taxon>
        <taxon>Magnoliopsida</taxon>
        <taxon>eudicotyledons</taxon>
        <taxon>Gunneridae</taxon>
        <taxon>Pentapetalae</taxon>
        <taxon>rosids</taxon>
        <taxon>fabids</taxon>
        <taxon>Fagales</taxon>
        <taxon>Fagaceae</taxon>
        <taxon>Quercus</taxon>
    </lineage>
</organism>
<accession>A0AAW0L777</accession>
<name>A0AAW0L777_QUESU</name>
<gene>
    <name evidence="1" type="ORF">CFP56_006542</name>
</gene>
<evidence type="ECO:0000313" key="1">
    <source>
        <dbReference type="EMBL" id="KAK7847533.1"/>
    </source>
</evidence>
<reference evidence="1 2" key="1">
    <citation type="journal article" date="2018" name="Sci. Data">
        <title>The draft genome sequence of cork oak.</title>
        <authorList>
            <person name="Ramos A.M."/>
            <person name="Usie A."/>
            <person name="Barbosa P."/>
            <person name="Barros P.M."/>
            <person name="Capote T."/>
            <person name="Chaves I."/>
            <person name="Simoes F."/>
            <person name="Abreu I."/>
            <person name="Carrasquinho I."/>
            <person name="Faro C."/>
            <person name="Guimaraes J.B."/>
            <person name="Mendonca D."/>
            <person name="Nobrega F."/>
            <person name="Rodrigues L."/>
            <person name="Saibo N.J.M."/>
            <person name="Varela M.C."/>
            <person name="Egas C."/>
            <person name="Matos J."/>
            <person name="Miguel C.M."/>
            <person name="Oliveira M.M."/>
            <person name="Ricardo C.P."/>
            <person name="Goncalves S."/>
        </authorList>
    </citation>
    <scope>NUCLEOTIDE SEQUENCE [LARGE SCALE GENOMIC DNA]</scope>
    <source>
        <strain evidence="2">cv. HL8</strain>
    </source>
</reference>
<dbReference type="Proteomes" id="UP000237347">
    <property type="component" value="Unassembled WGS sequence"/>
</dbReference>
<dbReference type="EMBL" id="PKMF04000140">
    <property type="protein sequence ID" value="KAK7847533.1"/>
    <property type="molecule type" value="Genomic_DNA"/>
</dbReference>
<protein>
    <submittedName>
        <fullName evidence="1">Uncharacterized protein</fullName>
    </submittedName>
</protein>
<proteinExistence type="predicted"/>
<sequence length="37" mass="4046">MAPLGAVSSAETLVTPLPNPYCTTFPFWVFFWGGVQI</sequence>
<dbReference type="AlphaFoldDB" id="A0AAW0L777"/>